<keyword evidence="5" id="KW-1185">Reference proteome</keyword>
<dbReference type="InterPro" id="IPR010981">
    <property type="entry name" value="SinR/SinI_dimer_dom"/>
</dbReference>
<dbReference type="GO" id="GO:0003700">
    <property type="term" value="F:DNA-binding transcription factor activity"/>
    <property type="evidence" value="ECO:0007669"/>
    <property type="project" value="TreeGrafter"/>
</dbReference>
<dbReference type="GO" id="GO:0005829">
    <property type="term" value="C:cytosol"/>
    <property type="evidence" value="ECO:0007669"/>
    <property type="project" value="TreeGrafter"/>
</dbReference>
<feature type="domain" description="HTH cro/C1-type" evidence="2">
    <location>
        <begin position="6"/>
        <end position="61"/>
    </location>
</feature>
<dbReference type="PROSITE" id="PS51500">
    <property type="entry name" value="SIN"/>
    <property type="match status" value="1"/>
</dbReference>
<accession>A0A1I0JH19</accession>
<dbReference type="PROSITE" id="PS50943">
    <property type="entry name" value="HTH_CROC1"/>
    <property type="match status" value="1"/>
</dbReference>
<gene>
    <name evidence="4" type="ORF">SAMN05421676_12021</name>
</gene>
<dbReference type="PANTHER" id="PTHR46797:SF1">
    <property type="entry name" value="METHYLPHOSPHONATE SYNTHASE"/>
    <property type="match status" value="1"/>
</dbReference>
<dbReference type="Proteomes" id="UP000199095">
    <property type="component" value="Unassembled WGS sequence"/>
</dbReference>
<name>A0A1I0JH19_9BACI</name>
<keyword evidence="1" id="KW-0238">DNA-binding</keyword>
<dbReference type="EMBL" id="FOHJ01000020">
    <property type="protein sequence ID" value="SEU09527.1"/>
    <property type="molecule type" value="Genomic_DNA"/>
</dbReference>
<dbReference type="CDD" id="cd00093">
    <property type="entry name" value="HTH_XRE"/>
    <property type="match status" value="1"/>
</dbReference>
<dbReference type="GO" id="GO:0003677">
    <property type="term" value="F:DNA binding"/>
    <property type="evidence" value="ECO:0007669"/>
    <property type="project" value="UniProtKB-KW"/>
</dbReference>
<dbReference type="RefSeq" id="WP_093137843.1">
    <property type="nucleotide sequence ID" value="NZ_FOHJ01000020.1"/>
</dbReference>
<proteinExistence type="predicted"/>
<evidence type="ECO:0000259" key="3">
    <source>
        <dbReference type="PROSITE" id="PS51500"/>
    </source>
</evidence>
<evidence type="ECO:0000313" key="4">
    <source>
        <dbReference type="EMBL" id="SEU09527.1"/>
    </source>
</evidence>
<dbReference type="SUPFAM" id="SSF47413">
    <property type="entry name" value="lambda repressor-like DNA-binding domains"/>
    <property type="match status" value="1"/>
</dbReference>
<dbReference type="InterPro" id="IPR036281">
    <property type="entry name" value="SinR/SinI_dimer_dom_sf"/>
</dbReference>
<dbReference type="STRING" id="237682.SAMN05421676_12021"/>
<dbReference type="Pfam" id="PF08671">
    <property type="entry name" value="SinI"/>
    <property type="match status" value="1"/>
</dbReference>
<evidence type="ECO:0000313" key="5">
    <source>
        <dbReference type="Proteomes" id="UP000199095"/>
    </source>
</evidence>
<dbReference type="PANTHER" id="PTHR46797">
    <property type="entry name" value="HTH-TYPE TRANSCRIPTIONAL REGULATOR"/>
    <property type="match status" value="1"/>
</dbReference>
<evidence type="ECO:0000259" key="2">
    <source>
        <dbReference type="PROSITE" id="PS50943"/>
    </source>
</evidence>
<dbReference type="AlphaFoldDB" id="A0A1I0JH19"/>
<organism evidence="4 5">
    <name type="scientific">Salinibacillus kushneri</name>
    <dbReference type="NCBI Taxonomy" id="237682"/>
    <lineage>
        <taxon>Bacteria</taxon>
        <taxon>Bacillati</taxon>
        <taxon>Bacillota</taxon>
        <taxon>Bacilli</taxon>
        <taxon>Bacillales</taxon>
        <taxon>Bacillaceae</taxon>
        <taxon>Salinibacillus</taxon>
    </lineage>
</organism>
<protein>
    <submittedName>
        <fullName evidence="4">XRE family transcriptional regulator, master regulator for biofilm formation</fullName>
    </submittedName>
</protein>
<sequence length="111" mass="13035">MIGNRIKKRREEMGYTISELAKESGISKSYISNIERNLQKNPSIQFLYKIAEPLDTNIGYLLLGIETDITGLDEEWIELLQDIIESGITKSEFREFQIFVKYRKWLDREDG</sequence>
<dbReference type="OrthoDB" id="1859224at2"/>
<dbReference type="InterPro" id="IPR050807">
    <property type="entry name" value="TransReg_Diox_bact_type"/>
</dbReference>
<feature type="domain" description="Sin" evidence="3">
    <location>
        <begin position="63"/>
        <end position="101"/>
    </location>
</feature>
<dbReference type="Gene3D" id="1.10.260.40">
    <property type="entry name" value="lambda repressor-like DNA-binding domains"/>
    <property type="match status" value="1"/>
</dbReference>
<evidence type="ECO:0000256" key="1">
    <source>
        <dbReference type="ARBA" id="ARBA00023125"/>
    </source>
</evidence>
<dbReference type="GO" id="GO:0046983">
    <property type="term" value="F:protein dimerization activity"/>
    <property type="evidence" value="ECO:0007669"/>
    <property type="project" value="InterPro"/>
</dbReference>
<reference evidence="5" key="1">
    <citation type="submission" date="2016-10" db="EMBL/GenBank/DDBJ databases">
        <authorList>
            <person name="Varghese N."/>
            <person name="Submissions S."/>
        </authorList>
    </citation>
    <scope>NUCLEOTIDE SEQUENCE [LARGE SCALE GENOMIC DNA]</scope>
    <source>
        <strain evidence="5">CGMCC 1.3566</strain>
    </source>
</reference>
<dbReference type="InterPro" id="IPR010982">
    <property type="entry name" value="Lambda_DNA-bd_dom_sf"/>
</dbReference>
<dbReference type="InterPro" id="IPR001387">
    <property type="entry name" value="Cro/C1-type_HTH"/>
</dbReference>
<dbReference type="SMART" id="SM00530">
    <property type="entry name" value="HTH_XRE"/>
    <property type="match status" value="1"/>
</dbReference>
<dbReference type="Pfam" id="PF01381">
    <property type="entry name" value="HTH_3"/>
    <property type="match status" value="1"/>
</dbReference>
<dbReference type="SUPFAM" id="SSF47406">
    <property type="entry name" value="SinR repressor dimerisation domain-like"/>
    <property type="match status" value="1"/>
</dbReference>